<keyword evidence="14" id="KW-0175">Coiled coil</keyword>
<organism evidence="18 19">
    <name type="scientific">Hondaea fermentalgiana</name>
    <dbReference type="NCBI Taxonomy" id="2315210"/>
    <lineage>
        <taxon>Eukaryota</taxon>
        <taxon>Sar</taxon>
        <taxon>Stramenopiles</taxon>
        <taxon>Bigyra</taxon>
        <taxon>Labyrinthulomycetes</taxon>
        <taxon>Thraustochytrida</taxon>
        <taxon>Thraustochytriidae</taxon>
        <taxon>Hondaea</taxon>
    </lineage>
</organism>
<dbReference type="Gene3D" id="1.10.238.10">
    <property type="entry name" value="EF-hand"/>
    <property type="match status" value="1"/>
</dbReference>
<keyword evidence="11" id="KW-0496">Mitochondrion</keyword>
<feature type="region of interest" description="Disordered" evidence="15">
    <location>
        <begin position="12"/>
        <end position="41"/>
    </location>
</feature>
<evidence type="ECO:0000256" key="4">
    <source>
        <dbReference type="ARBA" id="ARBA00022568"/>
    </source>
</evidence>
<evidence type="ECO:0000256" key="7">
    <source>
        <dbReference type="ARBA" id="ARBA00022792"/>
    </source>
</evidence>
<dbReference type="GO" id="GO:0005509">
    <property type="term" value="F:calcium ion binding"/>
    <property type="evidence" value="ECO:0007669"/>
    <property type="project" value="InterPro"/>
</dbReference>
<evidence type="ECO:0000256" key="3">
    <source>
        <dbReference type="ARBA" id="ARBA00022448"/>
    </source>
</evidence>
<dbReference type="GO" id="GO:1990246">
    <property type="term" value="C:uniplex complex"/>
    <property type="evidence" value="ECO:0007669"/>
    <property type="project" value="TreeGrafter"/>
</dbReference>
<evidence type="ECO:0000313" key="19">
    <source>
        <dbReference type="Proteomes" id="UP000241890"/>
    </source>
</evidence>
<dbReference type="EMBL" id="BEYU01000049">
    <property type="protein sequence ID" value="GBG28867.1"/>
    <property type="molecule type" value="Genomic_DNA"/>
</dbReference>
<protein>
    <submittedName>
        <fullName evidence="18">Calcium uptake protein 1-like, mitochondrial</fullName>
    </submittedName>
</protein>
<dbReference type="AlphaFoldDB" id="A0A2R5GD66"/>
<dbReference type="OrthoDB" id="191686at2759"/>
<keyword evidence="7" id="KW-0999">Mitochondrion inner membrane</keyword>
<keyword evidence="12" id="KW-0472">Membrane</keyword>
<dbReference type="GO" id="GO:0036444">
    <property type="term" value="P:calcium import into the mitochondrion"/>
    <property type="evidence" value="ECO:0007669"/>
    <property type="project" value="TreeGrafter"/>
</dbReference>
<evidence type="ECO:0000256" key="8">
    <source>
        <dbReference type="ARBA" id="ARBA00022837"/>
    </source>
</evidence>
<feature type="compositionally biased region" description="Low complexity" evidence="15">
    <location>
        <begin position="12"/>
        <end position="23"/>
    </location>
</feature>
<keyword evidence="3" id="KW-0813">Transport</keyword>
<dbReference type="Proteomes" id="UP000241890">
    <property type="component" value="Unassembled WGS sequence"/>
</dbReference>
<evidence type="ECO:0000256" key="12">
    <source>
        <dbReference type="ARBA" id="ARBA00023136"/>
    </source>
</evidence>
<comment type="caution">
    <text evidence="18">The sequence shown here is derived from an EMBL/GenBank/DDBJ whole genome shotgun (WGS) entry which is preliminary data.</text>
</comment>
<feature type="coiled-coil region" evidence="14">
    <location>
        <begin position="357"/>
        <end position="412"/>
    </location>
</feature>
<feature type="domain" description="EF-hand" evidence="17">
    <location>
        <begin position="429"/>
        <end position="464"/>
    </location>
</feature>
<dbReference type="PROSITE" id="PS50222">
    <property type="entry name" value="EF_HAND_2"/>
    <property type="match status" value="2"/>
</dbReference>
<dbReference type="GO" id="GO:0051560">
    <property type="term" value="P:mitochondrial calcium ion homeostasis"/>
    <property type="evidence" value="ECO:0007669"/>
    <property type="project" value="TreeGrafter"/>
</dbReference>
<accession>A0A2R5GD66</accession>
<dbReference type="InterPro" id="IPR002048">
    <property type="entry name" value="EF_hand_dom"/>
</dbReference>
<keyword evidence="16" id="KW-0732">Signal</keyword>
<dbReference type="CDD" id="cd00051">
    <property type="entry name" value="EFh"/>
    <property type="match status" value="1"/>
</dbReference>
<keyword evidence="9" id="KW-0809">Transit peptide</keyword>
<dbReference type="InterPro" id="IPR039800">
    <property type="entry name" value="MICU1/2/3"/>
</dbReference>
<feature type="domain" description="EF-hand" evidence="17">
    <location>
        <begin position="221"/>
        <end position="256"/>
    </location>
</feature>
<sequence length="494" mass="54851">MAALGLALATASAAASSTAKPAAMETSTESPEAAPQGQESSFRARAFGRYENQLRRHAPLEKVFNYFASVPADLADPEGAAEGEVDRNTMFMTPEDFVRSIVPFCAGVNEGLVGSANFRFNLQPASRLEPSQDFMERYKAACKKVIGAKDATANREATRAVRALRRECVLPFDKHLEVLKELGTTNAEFWRHDPFVQLVDADGDGLISFREYLLFMSLIDLPRGHLHLIFRLMDKSGNGKLDKLEFLQAMHWICRQSADKNNFAQRQAGSQEDDEDVEGGKHSFMQSKLFAGGHEITFDEFAAFVDSLHDCIAVFKFEIFERNLEGFLRPSSFVRFLAAAHASVETVPACEAFAAKLEAEEAKMSRADLEKQGISKEDFMHFSRFTSRLDDLDLAMNLVLDLKNEKEGLTRRAFEVCVRAVACEEKALLSSAIMDLVFDVMDHDLSGTVTKEEIIQILQPNTSRGSIASERPALPLLSSLFHAIVEMLGLAKDK</sequence>
<evidence type="ECO:0000256" key="5">
    <source>
        <dbReference type="ARBA" id="ARBA00022723"/>
    </source>
</evidence>
<evidence type="ECO:0000256" key="16">
    <source>
        <dbReference type="SAM" id="SignalP"/>
    </source>
</evidence>
<evidence type="ECO:0000259" key="17">
    <source>
        <dbReference type="PROSITE" id="PS50222"/>
    </source>
</evidence>
<dbReference type="PROSITE" id="PS00018">
    <property type="entry name" value="EF_HAND_1"/>
    <property type="match status" value="1"/>
</dbReference>
<evidence type="ECO:0000256" key="11">
    <source>
        <dbReference type="ARBA" id="ARBA00023128"/>
    </source>
</evidence>
<evidence type="ECO:0000256" key="2">
    <source>
        <dbReference type="ARBA" id="ARBA00004569"/>
    </source>
</evidence>
<keyword evidence="10" id="KW-0406">Ion transport</keyword>
<evidence type="ECO:0000256" key="1">
    <source>
        <dbReference type="ARBA" id="ARBA00004273"/>
    </source>
</evidence>
<name>A0A2R5GD66_9STRA</name>
<evidence type="ECO:0000313" key="18">
    <source>
        <dbReference type="EMBL" id="GBG28867.1"/>
    </source>
</evidence>
<feature type="signal peptide" evidence="16">
    <location>
        <begin position="1"/>
        <end position="15"/>
    </location>
</feature>
<dbReference type="SUPFAM" id="SSF47473">
    <property type="entry name" value="EF-hand"/>
    <property type="match status" value="2"/>
</dbReference>
<dbReference type="InterPro" id="IPR011992">
    <property type="entry name" value="EF-hand-dom_pair"/>
</dbReference>
<dbReference type="Pfam" id="PF13202">
    <property type="entry name" value="EF-hand_5"/>
    <property type="match status" value="3"/>
</dbReference>
<keyword evidence="8" id="KW-0106">Calcium</keyword>
<dbReference type="GO" id="GO:0005758">
    <property type="term" value="C:mitochondrial intermembrane space"/>
    <property type="evidence" value="ECO:0007669"/>
    <property type="project" value="UniProtKB-SubCell"/>
</dbReference>
<keyword evidence="4" id="KW-0109">Calcium transport</keyword>
<evidence type="ECO:0000256" key="9">
    <source>
        <dbReference type="ARBA" id="ARBA00022946"/>
    </source>
</evidence>
<evidence type="ECO:0000256" key="6">
    <source>
        <dbReference type="ARBA" id="ARBA00022737"/>
    </source>
</evidence>
<gene>
    <name evidence="18" type="ORF">FCC1311_050882</name>
</gene>
<keyword evidence="5" id="KW-0479">Metal-binding</keyword>
<proteinExistence type="inferred from homology"/>
<feature type="chain" id="PRO_5015314753" evidence="16">
    <location>
        <begin position="16"/>
        <end position="494"/>
    </location>
</feature>
<evidence type="ECO:0000256" key="10">
    <source>
        <dbReference type="ARBA" id="ARBA00023065"/>
    </source>
</evidence>
<keyword evidence="19" id="KW-1185">Reference proteome</keyword>
<dbReference type="SMART" id="SM00054">
    <property type="entry name" value="EFh"/>
    <property type="match status" value="3"/>
</dbReference>
<reference evidence="18 19" key="1">
    <citation type="submission" date="2017-12" db="EMBL/GenBank/DDBJ databases">
        <title>Sequencing, de novo assembly and annotation of complete genome of a new Thraustochytrid species, strain FCC1311.</title>
        <authorList>
            <person name="Sedici K."/>
            <person name="Godart F."/>
            <person name="Aiese Cigliano R."/>
            <person name="Sanseverino W."/>
            <person name="Barakat M."/>
            <person name="Ortet P."/>
            <person name="Marechal E."/>
            <person name="Cagnac O."/>
            <person name="Amato A."/>
        </authorList>
    </citation>
    <scope>NUCLEOTIDE SEQUENCE [LARGE SCALE GENOMIC DNA]</scope>
</reference>
<evidence type="ECO:0000256" key="13">
    <source>
        <dbReference type="ARBA" id="ARBA00038333"/>
    </source>
</evidence>
<dbReference type="PANTHER" id="PTHR12294:SF1">
    <property type="entry name" value="CALCIUM UPTAKE PROTEIN 1, MITOCHONDRIAL"/>
    <property type="match status" value="1"/>
</dbReference>
<keyword evidence="6" id="KW-0677">Repeat</keyword>
<dbReference type="InterPro" id="IPR018247">
    <property type="entry name" value="EF_Hand_1_Ca_BS"/>
</dbReference>
<comment type="similarity">
    <text evidence="13">Belongs to the MICU1 family. MICU1 subfamily.</text>
</comment>
<comment type="subcellular location">
    <subcellularLocation>
        <location evidence="1">Mitochondrion inner membrane</location>
    </subcellularLocation>
    <subcellularLocation>
        <location evidence="2">Mitochondrion intermembrane space</location>
    </subcellularLocation>
</comment>
<evidence type="ECO:0000256" key="15">
    <source>
        <dbReference type="SAM" id="MobiDB-lite"/>
    </source>
</evidence>
<evidence type="ECO:0000256" key="14">
    <source>
        <dbReference type="SAM" id="Coils"/>
    </source>
</evidence>
<dbReference type="InParanoid" id="A0A2R5GD66"/>
<dbReference type="PANTHER" id="PTHR12294">
    <property type="entry name" value="EF HAND DOMAIN FAMILY A1,A2-RELATED"/>
    <property type="match status" value="1"/>
</dbReference>